<dbReference type="EMBL" id="SSTE01011267">
    <property type="protein sequence ID" value="KAA0051358.1"/>
    <property type="molecule type" value="Genomic_DNA"/>
</dbReference>
<comment type="caution">
    <text evidence="1">The sequence shown here is derived from an EMBL/GenBank/DDBJ whole genome shotgun (WGS) entry which is preliminary data.</text>
</comment>
<dbReference type="STRING" id="1194695.A0A5A7U7V1"/>
<sequence length="381" mass="42996">MYGIELLKKFGATVFKGSTDSTDVGTIKGIFEDKYYPSTYCEAKRDEFRALKQGLLSVAEHERKYTEILRYADVIVASESDRCRRNQGVESQTDEQPRVSLAAGEGAVVQGKREFLEDLAEGISMLVDLLPLEFNLSFESWGRACTTFLAHVVEVQEEKLKPEDVSIVNEFLDGFPTDLSSLPLDREVEFTIKLLPGTSPILHVPYKMAPSDFKELKVQLLELVHEGYTRPSVSPLGASVFLKKKKDHTLKLCIDYRQLNKVMIRNKYPIPHIDDLFDQVQSGKANVVADALSRKLRLPKGALCGAELKRRPKEDSNLQKMLENELKDVVLEEAHSSTYAMHPGSTKIETKARRTPKPLICAKVEVGAHYYGFSIWVTSYF</sequence>
<organism evidence="1 2">
    <name type="scientific">Cucumis melo var. makuwa</name>
    <name type="common">Oriental melon</name>
    <dbReference type="NCBI Taxonomy" id="1194695"/>
    <lineage>
        <taxon>Eukaryota</taxon>
        <taxon>Viridiplantae</taxon>
        <taxon>Streptophyta</taxon>
        <taxon>Embryophyta</taxon>
        <taxon>Tracheophyta</taxon>
        <taxon>Spermatophyta</taxon>
        <taxon>Magnoliopsida</taxon>
        <taxon>eudicotyledons</taxon>
        <taxon>Gunneridae</taxon>
        <taxon>Pentapetalae</taxon>
        <taxon>rosids</taxon>
        <taxon>fabids</taxon>
        <taxon>Cucurbitales</taxon>
        <taxon>Cucurbitaceae</taxon>
        <taxon>Benincaseae</taxon>
        <taxon>Cucumis</taxon>
    </lineage>
</organism>
<dbReference type="PANTHER" id="PTHR15503">
    <property type="entry name" value="LDOC1 RELATED"/>
    <property type="match status" value="1"/>
</dbReference>
<accession>A0A5A7U7V1</accession>
<proteinExistence type="predicted"/>
<dbReference type="AlphaFoldDB" id="A0A5A7U7V1"/>
<evidence type="ECO:0000313" key="2">
    <source>
        <dbReference type="Proteomes" id="UP000321393"/>
    </source>
</evidence>
<gene>
    <name evidence="1" type="ORF">E6C27_scaffold55G00820</name>
</gene>
<evidence type="ECO:0000313" key="1">
    <source>
        <dbReference type="EMBL" id="KAA0051358.1"/>
    </source>
</evidence>
<reference evidence="1 2" key="1">
    <citation type="submission" date="2019-08" db="EMBL/GenBank/DDBJ databases">
        <title>Draft genome sequences of two oriental melons (Cucumis melo L. var makuwa).</title>
        <authorList>
            <person name="Kwon S.-Y."/>
        </authorList>
    </citation>
    <scope>NUCLEOTIDE SEQUENCE [LARGE SCALE GENOMIC DNA]</scope>
    <source>
        <strain evidence="2">cv. SW 3</strain>
        <tissue evidence="1">Leaf</tissue>
    </source>
</reference>
<dbReference type="InterPro" id="IPR043128">
    <property type="entry name" value="Rev_trsase/Diguanyl_cyclase"/>
</dbReference>
<name>A0A5A7U7V1_CUCMM</name>
<dbReference type="InterPro" id="IPR043502">
    <property type="entry name" value="DNA/RNA_pol_sf"/>
</dbReference>
<dbReference type="OrthoDB" id="786614at2759"/>
<protein>
    <submittedName>
        <fullName evidence="1">Retrotransposon protein</fullName>
    </submittedName>
</protein>
<dbReference type="SUPFAM" id="SSF56672">
    <property type="entry name" value="DNA/RNA polymerases"/>
    <property type="match status" value="1"/>
</dbReference>
<dbReference type="Proteomes" id="UP000321393">
    <property type="component" value="Unassembled WGS sequence"/>
</dbReference>
<dbReference type="Gene3D" id="3.30.70.270">
    <property type="match status" value="1"/>
</dbReference>
<dbReference type="PANTHER" id="PTHR15503:SF45">
    <property type="entry name" value="RNA-DIRECTED DNA POLYMERASE HOMOLOG"/>
    <property type="match status" value="1"/>
</dbReference>
<dbReference type="Gene3D" id="3.10.10.10">
    <property type="entry name" value="HIV Type 1 Reverse Transcriptase, subunit A, domain 1"/>
    <property type="match status" value="1"/>
</dbReference>
<dbReference type="InterPro" id="IPR032567">
    <property type="entry name" value="RTL1-rel"/>
</dbReference>